<evidence type="ECO:0000313" key="3">
    <source>
        <dbReference type="EMBL" id="MBB6568616.1"/>
    </source>
</evidence>
<dbReference type="Pfam" id="PF17775">
    <property type="entry name" value="YchJ_M-like"/>
    <property type="match status" value="1"/>
</dbReference>
<dbReference type="InterPro" id="IPR032710">
    <property type="entry name" value="NTF2-like_dom_sf"/>
</dbReference>
<name>A0A7Y4KUJ2_9ACTN</name>
<dbReference type="PANTHER" id="PTHR33747:SF1">
    <property type="entry name" value="ADENYLATE CYCLASE-ASSOCIATED CAP C-TERMINAL DOMAIN-CONTAINING PROTEIN"/>
    <property type="match status" value="1"/>
</dbReference>
<dbReference type="RefSeq" id="WP_171670166.1">
    <property type="nucleotide sequence ID" value="NZ_BAAAGT010000012.1"/>
</dbReference>
<dbReference type="InterPro" id="IPR048469">
    <property type="entry name" value="YchJ-like_M"/>
</dbReference>
<dbReference type="AlphaFoldDB" id="A0A7Y4KUJ2"/>
<dbReference type="InterPro" id="IPR023006">
    <property type="entry name" value="YchJ-like"/>
</dbReference>
<organism evidence="4 5">
    <name type="scientific">Kribbella sandramycini</name>
    <dbReference type="NCBI Taxonomy" id="60450"/>
    <lineage>
        <taxon>Bacteria</taxon>
        <taxon>Bacillati</taxon>
        <taxon>Actinomycetota</taxon>
        <taxon>Actinomycetes</taxon>
        <taxon>Propionibacteriales</taxon>
        <taxon>Kribbellaceae</taxon>
        <taxon>Kribbella</taxon>
    </lineage>
</organism>
<protein>
    <recommendedName>
        <fullName evidence="1">UPF0225 protein HNR71_004253</fullName>
    </recommendedName>
</protein>
<dbReference type="EMBL" id="JACHKF010000001">
    <property type="protein sequence ID" value="MBB6568616.1"/>
    <property type="molecule type" value="Genomic_DNA"/>
</dbReference>
<reference evidence="3 6" key="2">
    <citation type="submission" date="2020-08" db="EMBL/GenBank/DDBJ databases">
        <title>Sequencing the genomes of 1000 actinobacteria strains.</title>
        <authorList>
            <person name="Klenk H.-P."/>
        </authorList>
    </citation>
    <scope>NUCLEOTIDE SEQUENCE [LARGE SCALE GENOMIC DNA]</scope>
    <source>
        <strain evidence="3 6">DSM 15626</strain>
    </source>
</reference>
<evidence type="ECO:0000256" key="1">
    <source>
        <dbReference type="HAMAP-Rule" id="MF_00612"/>
    </source>
</evidence>
<dbReference type="Gene3D" id="3.10.450.50">
    <property type="match status" value="1"/>
</dbReference>
<dbReference type="SUPFAM" id="SSF54427">
    <property type="entry name" value="NTF2-like"/>
    <property type="match status" value="1"/>
</dbReference>
<comment type="caution">
    <text evidence="4">The sequence shown here is derived from an EMBL/GenBank/DDBJ whole genome shotgun (WGS) entry which is preliminary data.</text>
</comment>
<reference evidence="4 5" key="1">
    <citation type="submission" date="2020-05" db="EMBL/GenBank/DDBJ databases">
        <title>Genome sequence of Kribbella sandramycini ATCC 39419.</title>
        <authorList>
            <person name="Maclea K.S."/>
            <person name="Fair J.L."/>
        </authorList>
    </citation>
    <scope>NUCLEOTIDE SEQUENCE [LARGE SCALE GENOMIC DNA]</scope>
    <source>
        <strain evidence="4 5">ATCC 39419</strain>
    </source>
</reference>
<sequence length="124" mass="13485">MAPTSEPCPCGLPATYAGCCGRFHAGQDAAATAEQLMRSRYAAFVVGDTAYLLRTWHSSTRPLGLQLVPDRHWTGLTILGTSDGSPFHSEGTVEFRADHQAGAQYENSYFTRENGAWVYVSPVD</sequence>
<dbReference type="PANTHER" id="PTHR33747">
    <property type="entry name" value="UPF0225 PROTEIN SCO1677"/>
    <property type="match status" value="1"/>
</dbReference>
<evidence type="ECO:0000313" key="6">
    <source>
        <dbReference type="Proteomes" id="UP000553957"/>
    </source>
</evidence>
<dbReference type="EMBL" id="JABJRC010000001">
    <property type="protein sequence ID" value="NOL38799.1"/>
    <property type="molecule type" value="Genomic_DNA"/>
</dbReference>
<dbReference type="HAMAP" id="MF_00612">
    <property type="entry name" value="UPF0225"/>
    <property type="match status" value="1"/>
</dbReference>
<comment type="similarity">
    <text evidence="1">Belongs to the UPF0225 family.</text>
</comment>
<evidence type="ECO:0000259" key="2">
    <source>
        <dbReference type="Pfam" id="PF17775"/>
    </source>
</evidence>
<proteinExistence type="inferred from homology"/>
<accession>A0A7Y4KUJ2</accession>
<evidence type="ECO:0000313" key="4">
    <source>
        <dbReference type="EMBL" id="NOL38799.1"/>
    </source>
</evidence>
<dbReference type="Proteomes" id="UP000534306">
    <property type="component" value="Unassembled WGS sequence"/>
</dbReference>
<dbReference type="Proteomes" id="UP000553957">
    <property type="component" value="Unassembled WGS sequence"/>
</dbReference>
<gene>
    <name evidence="3" type="ORF">HNR71_004253</name>
    <name evidence="4" type="ORF">HPO96_00930</name>
</gene>
<feature type="domain" description="YchJ-like middle NTF2-like" evidence="2">
    <location>
        <begin position="32"/>
        <end position="121"/>
    </location>
</feature>
<evidence type="ECO:0000313" key="5">
    <source>
        <dbReference type="Proteomes" id="UP000534306"/>
    </source>
</evidence>
<keyword evidence="5" id="KW-1185">Reference proteome</keyword>